<feature type="region of interest" description="Disordered" evidence="4">
    <location>
        <begin position="303"/>
        <end position="337"/>
    </location>
</feature>
<protein>
    <submittedName>
        <fullName evidence="5">Uncharacterized protein</fullName>
    </submittedName>
</protein>
<keyword evidence="1" id="KW-0677">Repeat</keyword>
<feature type="repeat" description="ANK" evidence="3">
    <location>
        <begin position="649"/>
        <end position="681"/>
    </location>
</feature>
<evidence type="ECO:0000256" key="3">
    <source>
        <dbReference type="PROSITE-ProRule" id="PRU00023"/>
    </source>
</evidence>
<feature type="repeat" description="ANK" evidence="3">
    <location>
        <begin position="970"/>
        <end position="1002"/>
    </location>
</feature>
<evidence type="ECO:0000256" key="2">
    <source>
        <dbReference type="ARBA" id="ARBA00023043"/>
    </source>
</evidence>
<dbReference type="SUPFAM" id="SSF48403">
    <property type="entry name" value="Ankyrin repeat"/>
    <property type="match status" value="3"/>
</dbReference>
<dbReference type="Gene3D" id="1.25.40.20">
    <property type="entry name" value="Ankyrin repeat-containing domain"/>
    <property type="match status" value="5"/>
</dbReference>
<feature type="repeat" description="ANK" evidence="3">
    <location>
        <begin position="145"/>
        <end position="177"/>
    </location>
</feature>
<feature type="region of interest" description="Disordered" evidence="4">
    <location>
        <begin position="266"/>
        <end position="289"/>
    </location>
</feature>
<evidence type="ECO:0000256" key="1">
    <source>
        <dbReference type="ARBA" id="ARBA00022737"/>
    </source>
</evidence>
<dbReference type="PANTHER" id="PTHR24198:SF165">
    <property type="entry name" value="ANKYRIN REPEAT-CONTAINING PROTEIN-RELATED"/>
    <property type="match status" value="1"/>
</dbReference>
<dbReference type="InterPro" id="IPR002110">
    <property type="entry name" value="Ankyrin_rpt"/>
</dbReference>
<feature type="region of interest" description="Disordered" evidence="4">
    <location>
        <begin position="410"/>
        <end position="481"/>
    </location>
</feature>
<dbReference type="Pfam" id="PF13637">
    <property type="entry name" value="Ank_4"/>
    <property type="match status" value="2"/>
</dbReference>
<feature type="repeat" description="ANK" evidence="3">
    <location>
        <begin position="937"/>
        <end position="969"/>
    </location>
</feature>
<dbReference type="PANTHER" id="PTHR24198">
    <property type="entry name" value="ANKYRIN REPEAT AND PROTEIN KINASE DOMAIN-CONTAINING PROTEIN"/>
    <property type="match status" value="1"/>
</dbReference>
<dbReference type="EMBL" id="JARKIK010000005">
    <property type="protein sequence ID" value="KAK8751766.1"/>
    <property type="molecule type" value="Genomic_DNA"/>
</dbReference>
<sequence>MNCEEVQMETFWSSVLSRLPDEVSLNAVSRALEAGAPVDGEEGALVTPLQHAAVTSNLCLARILCDNNANLELRSSLHGGRTAMHLATVSGNEAMVQLLVAMGSKVDSKDDQDKTPLHVAAETGNEALVELMLSCGSPVDAKDVTGFTPAQYAAKEGHTRVLELLIAHGASLHTLDQDEATLLHLAAERGHLGTVCMLLQRDVSPDVEDKYRCKAEDRAHRRGWADVVALLQNPQEASAILVQLAREYGASDDTQCREAENVVCDPAESGAGYKDDSTDTRSEPSGFSTATYMDLSSLSIAADDGDTEQGRSSVHTDGEGIQGPSALNGGDDETEQGTSSILAHAGSIQQGFPSVLTADSDHTERRPSPAAVVGGVRTLLSALVTASTSMETGLLPTAVDRDVEREALILDAPSEDGSGINSEPSEMAGSCDMEPNPSAVICHEGSEHSPLDRDAESNHSPQVSDAETEHSSLSGDECGGQPEPFSVGAECCAQAAPSATTARDTDVMKTGSLYPKLTDTMFKLDGVYLYTPEDATAAQNWSLKQELNNKLVKAAAEGRLKQVETLVAFGADLTSRSTSPGEEGLQTLHLACWGGHAQVVKKLLELGIDPRAVAQGREGVHWAAFGGHVPVLRVLKDYGCDITVASVPDMSTPLHLAADNGNLEAVRWLVQNGALIHVINRDGFSPLQMAKAARVKAVVEFLDRKGSEEQFLRAAACGMVDSVKKLIEEGVNVNAGSTLKGQEGWRALHLAADAGHKKLLEVLLQAGVILDTKTAKGMTATQLAVQAGHLDIVQLLLTDMPTTEEEGIDRHLVHWAAVGGYVPVLKYLQTKKYNLKALTSNGETTLHLAADHGNLEAVRWLVKEGININMKERKGLKAEDLARRECNKEVASFLCNLARDQEMKLLEAAVEGNTRAVTKLLHIGVNVDCKSEENIHSGRRPLHLAAFKGHLEVLKELLLAGAHREARDVKGNTPMHWAALAGHIGVLCFLRANSCSLTALNHNGENPLHFAATGNHPQALQWLLERGVDRNVRSSEGITAEDIAKRKRHQEAAQVLHNFGRDADAITSYA</sequence>
<dbReference type="Pfam" id="PF12796">
    <property type="entry name" value="Ank_2"/>
    <property type="match status" value="6"/>
</dbReference>
<feature type="repeat" description="ANK" evidence="3">
    <location>
        <begin position="178"/>
        <end position="210"/>
    </location>
</feature>
<feature type="compositionally biased region" description="Basic and acidic residues" evidence="4">
    <location>
        <begin position="273"/>
        <end position="282"/>
    </location>
</feature>
<feature type="repeat" description="ANK" evidence="3">
    <location>
        <begin position="841"/>
        <end position="873"/>
    </location>
</feature>
<proteinExistence type="predicted"/>
<dbReference type="PROSITE" id="PS50088">
    <property type="entry name" value="ANK_REPEAT"/>
    <property type="match status" value="12"/>
</dbReference>
<comment type="caution">
    <text evidence="5">The sequence shown here is derived from an EMBL/GenBank/DDBJ whole genome shotgun (WGS) entry which is preliminary data.</text>
</comment>
<name>A0AAW0Y4L6_CHEQU</name>
<dbReference type="PRINTS" id="PR01415">
    <property type="entry name" value="ANKYRIN"/>
</dbReference>
<feature type="compositionally biased region" description="Basic and acidic residues" evidence="4">
    <location>
        <begin position="444"/>
        <end position="457"/>
    </location>
</feature>
<dbReference type="Proteomes" id="UP001445076">
    <property type="component" value="Unassembled WGS sequence"/>
</dbReference>
<dbReference type="InterPro" id="IPR036770">
    <property type="entry name" value="Ankyrin_rpt-contain_sf"/>
</dbReference>
<dbReference type="SMART" id="SM00248">
    <property type="entry name" value="ANK"/>
    <property type="match status" value="19"/>
</dbReference>
<dbReference type="AlphaFoldDB" id="A0AAW0Y4L6"/>
<dbReference type="PROSITE" id="PS50297">
    <property type="entry name" value="ANK_REP_REGION"/>
    <property type="match status" value="10"/>
</dbReference>
<feature type="repeat" description="ANK" evidence="3">
    <location>
        <begin position="743"/>
        <end position="775"/>
    </location>
</feature>
<reference evidence="5 6" key="1">
    <citation type="journal article" date="2024" name="BMC Genomics">
        <title>Genome assembly of redclaw crayfish (Cherax quadricarinatus) provides insights into its immune adaptation and hypoxia tolerance.</title>
        <authorList>
            <person name="Liu Z."/>
            <person name="Zheng J."/>
            <person name="Li H."/>
            <person name="Fang K."/>
            <person name="Wang S."/>
            <person name="He J."/>
            <person name="Zhou D."/>
            <person name="Weng S."/>
            <person name="Chi M."/>
            <person name="Gu Z."/>
            <person name="He J."/>
            <person name="Li F."/>
            <person name="Wang M."/>
        </authorList>
    </citation>
    <scope>NUCLEOTIDE SEQUENCE [LARGE SCALE GENOMIC DNA]</scope>
    <source>
        <strain evidence="5">ZL_2023a</strain>
    </source>
</reference>
<evidence type="ECO:0000256" key="4">
    <source>
        <dbReference type="SAM" id="MobiDB-lite"/>
    </source>
</evidence>
<evidence type="ECO:0000313" key="5">
    <source>
        <dbReference type="EMBL" id="KAK8751766.1"/>
    </source>
</evidence>
<feature type="repeat" description="ANK" evidence="3">
    <location>
        <begin position="112"/>
        <end position="144"/>
    </location>
</feature>
<keyword evidence="6" id="KW-1185">Reference proteome</keyword>
<organism evidence="5 6">
    <name type="scientific">Cherax quadricarinatus</name>
    <name type="common">Australian red claw crayfish</name>
    <dbReference type="NCBI Taxonomy" id="27406"/>
    <lineage>
        <taxon>Eukaryota</taxon>
        <taxon>Metazoa</taxon>
        <taxon>Ecdysozoa</taxon>
        <taxon>Arthropoda</taxon>
        <taxon>Crustacea</taxon>
        <taxon>Multicrustacea</taxon>
        <taxon>Malacostraca</taxon>
        <taxon>Eumalacostraca</taxon>
        <taxon>Eucarida</taxon>
        <taxon>Decapoda</taxon>
        <taxon>Pleocyemata</taxon>
        <taxon>Astacidea</taxon>
        <taxon>Parastacoidea</taxon>
        <taxon>Parastacidae</taxon>
        <taxon>Cherax</taxon>
    </lineage>
</organism>
<accession>A0AAW0Y4L6</accession>
<feature type="repeat" description="ANK" evidence="3">
    <location>
        <begin position="1003"/>
        <end position="1035"/>
    </location>
</feature>
<evidence type="ECO:0000313" key="6">
    <source>
        <dbReference type="Proteomes" id="UP001445076"/>
    </source>
</evidence>
<feature type="repeat" description="ANK" evidence="3">
    <location>
        <begin position="583"/>
        <end position="615"/>
    </location>
</feature>
<feature type="repeat" description="ANK" evidence="3">
    <location>
        <begin position="79"/>
        <end position="111"/>
    </location>
</feature>
<keyword evidence="2 3" id="KW-0040">ANK repeat</keyword>
<gene>
    <name evidence="5" type="ORF">OTU49_010250</name>
</gene>
<feature type="repeat" description="ANK" evidence="3">
    <location>
        <begin position="615"/>
        <end position="647"/>
    </location>
</feature>